<dbReference type="Gene3D" id="3.40.50.2300">
    <property type="match status" value="2"/>
</dbReference>
<reference evidence="3" key="1">
    <citation type="journal article" date="2024" name="Int. J. Syst. Evol. Microbiol.">
        <title>Brooklawnia propionicigenes sp. nov., a facultatively anaerobic, propionate-producing bacterium isolated from a methanogenic reactor treating waste from cattle farms.</title>
        <authorList>
            <person name="Akita Y."/>
            <person name="Ueki A."/>
            <person name="Tonouchi A."/>
            <person name="Sugawara Y."/>
            <person name="Honma S."/>
            <person name="Kaku N."/>
            <person name="Ueki K."/>
        </authorList>
    </citation>
    <scope>NUCLEOTIDE SEQUENCE</scope>
    <source>
        <strain evidence="3">SH051</strain>
    </source>
</reference>
<keyword evidence="2" id="KW-0732">Signal</keyword>
<dbReference type="PANTHER" id="PTHR47628:SF1">
    <property type="entry name" value="ALIPHATIC AMIDASE EXPRESSION-REGULATING PROTEIN"/>
    <property type="match status" value="1"/>
</dbReference>
<dbReference type="AlphaFoldDB" id="A0AAN0K5R2"/>
<dbReference type="InterPro" id="IPR028082">
    <property type="entry name" value="Peripla_BP_I"/>
</dbReference>
<dbReference type="CDD" id="cd06355">
    <property type="entry name" value="PBP1_FmdD-like"/>
    <property type="match status" value="1"/>
</dbReference>
<feature type="chain" id="PRO_5042903916" evidence="2">
    <location>
        <begin position="21"/>
        <end position="416"/>
    </location>
</feature>
<dbReference type="PROSITE" id="PS51257">
    <property type="entry name" value="PROKAR_LIPOPROTEIN"/>
    <property type="match status" value="1"/>
</dbReference>
<dbReference type="EMBL" id="AP028056">
    <property type="protein sequence ID" value="BEH00880.1"/>
    <property type="molecule type" value="Genomic_DNA"/>
</dbReference>
<feature type="compositionally biased region" description="Low complexity" evidence="1">
    <location>
        <begin position="29"/>
        <end position="45"/>
    </location>
</feature>
<evidence type="ECO:0000313" key="4">
    <source>
        <dbReference type="Proteomes" id="UP001431656"/>
    </source>
</evidence>
<dbReference type="KEGG" id="broo:brsh051_01610"/>
<dbReference type="InterPro" id="IPR000709">
    <property type="entry name" value="Leu_Ile_Val-bd"/>
</dbReference>
<feature type="signal peptide" evidence="2">
    <location>
        <begin position="1"/>
        <end position="20"/>
    </location>
</feature>
<sequence length="416" mass="44117">MMSRKLTAVAFIAAGTMALASCGAPVEQTADSPSGTGSSSGTCVDTSGSSIKIGFVNSLSGTMAISEKTVSDALHMAADEINAAGGVNGKTLDVVQEDGASEPTIFAEKAEKLISQDCVAAVFGGWTSASRKAMLPVFEEKDSLLFYPVQYEGLEASPNIFYTGATTNQQIIPAMDYLKSEGVKKLFLVGSDYVFPRTANKIINAYAAANDIEIVGEEYAPLGHTDFSTIVNKLKGSGAEAVFNTLNGDSNVAFFKEYKNAGLAPETTPVISVSIAEEEVAGIGLENVEGQFAAWNYFQTIDSPENHTFVEAFKAKYGQDRVTSDPMESAYTSLYLWKEMAEKAGGFSTEAIVAAADGVTFAAPEGQVTVDGENHHLFKAALIGQIASDGLLHTVWSSGSPIEPDPFLKNYSWWQG</sequence>
<dbReference type="Pfam" id="PF13433">
    <property type="entry name" value="Peripla_BP_5"/>
    <property type="match status" value="1"/>
</dbReference>
<organism evidence="3 4">
    <name type="scientific">Brooklawnia propionicigenes</name>
    <dbReference type="NCBI Taxonomy" id="3041175"/>
    <lineage>
        <taxon>Bacteria</taxon>
        <taxon>Bacillati</taxon>
        <taxon>Actinomycetota</taxon>
        <taxon>Actinomycetes</taxon>
        <taxon>Propionibacteriales</taxon>
        <taxon>Propionibacteriaceae</taxon>
        <taxon>Brooklawnia</taxon>
    </lineage>
</organism>
<proteinExistence type="predicted"/>
<feature type="region of interest" description="Disordered" evidence="1">
    <location>
        <begin position="26"/>
        <end position="45"/>
    </location>
</feature>
<gene>
    <name evidence="3" type="primary">urtA</name>
    <name evidence="3" type="ORF">brsh051_01610</name>
</gene>
<keyword evidence="4" id="KW-1185">Reference proteome</keyword>
<dbReference type="PANTHER" id="PTHR47628">
    <property type="match status" value="1"/>
</dbReference>
<protein>
    <submittedName>
        <fullName evidence="3">Urea ABC transporter substrate-binding protein</fullName>
    </submittedName>
</protein>
<accession>A0AAN0K5R2</accession>
<dbReference type="SUPFAM" id="SSF53822">
    <property type="entry name" value="Periplasmic binding protein-like I"/>
    <property type="match status" value="1"/>
</dbReference>
<evidence type="ECO:0000256" key="2">
    <source>
        <dbReference type="SAM" id="SignalP"/>
    </source>
</evidence>
<dbReference type="GO" id="GO:0006865">
    <property type="term" value="P:amino acid transport"/>
    <property type="evidence" value="ECO:0007669"/>
    <property type="project" value="InterPro"/>
</dbReference>
<dbReference type="PRINTS" id="PR00337">
    <property type="entry name" value="LEUILEVALBP"/>
</dbReference>
<evidence type="ECO:0000256" key="1">
    <source>
        <dbReference type="SAM" id="MobiDB-lite"/>
    </source>
</evidence>
<name>A0AAN0K5R2_9ACTN</name>
<dbReference type="InterPro" id="IPR017777">
    <property type="entry name" value="ABC_urea-bd_UrtA"/>
</dbReference>
<evidence type="ECO:0000313" key="3">
    <source>
        <dbReference type="EMBL" id="BEH00880.1"/>
    </source>
</evidence>
<dbReference type="Proteomes" id="UP001431656">
    <property type="component" value="Chromosome"/>
</dbReference>
<dbReference type="NCBIfam" id="TIGR03407">
    <property type="entry name" value="urea_ABC_UrtA"/>
    <property type="match status" value="1"/>
</dbReference>